<dbReference type="RefSeq" id="XP_018042624.1">
    <property type="nucleotide sequence ID" value="XM_018187938.1"/>
</dbReference>
<evidence type="ECO:0000313" key="2">
    <source>
        <dbReference type="Proteomes" id="UP000077069"/>
    </source>
</evidence>
<proteinExistence type="predicted"/>
<gene>
    <name evidence="1" type="ORF">CC84DRAFT_94602</name>
</gene>
<evidence type="ECO:0000313" key="1">
    <source>
        <dbReference type="EMBL" id="OAG12259.1"/>
    </source>
</evidence>
<keyword evidence="2" id="KW-1185">Reference proteome</keyword>
<dbReference type="GeneID" id="28771424"/>
<dbReference type="AlphaFoldDB" id="A0A177CZZ5"/>
<organism evidence="1 2">
    <name type="scientific">Paraphaeosphaeria sporulosa</name>
    <dbReference type="NCBI Taxonomy" id="1460663"/>
    <lineage>
        <taxon>Eukaryota</taxon>
        <taxon>Fungi</taxon>
        <taxon>Dikarya</taxon>
        <taxon>Ascomycota</taxon>
        <taxon>Pezizomycotina</taxon>
        <taxon>Dothideomycetes</taxon>
        <taxon>Pleosporomycetidae</taxon>
        <taxon>Pleosporales</taxon>
        <taxon>Massarineae</taxon>
        <taxon>Didymosphaeriaceae</taxon>
        <taxon>Paraphaeosphaeria</taxon>
    </lineage>
</organism>
<accession>A0A177CZZ5</accession>
<sequence>MALPKGRKGGMVVIGQRPGGPACAEGKGGEGEVKRTALTEESLAGSGILIRAPRAAARDARLSGALGGMLVRVGCAVELQARANGRAGPWLFRLVRASGCSGQAVNWLSGASMRGERCAAGRPKEACFKTPACRFAAGQLFTTPVRYFRNGACQPISRLRGRLCFKARRESF</sequence>
<protein>
    <submittedName>
        <fullName evidence="1">Uncharacterized protein</fullName>
    </submittedName>
</protein>
<dbReference type="EMBL" id="KV441548">
    <property type="protein sequence ID" value="OAG12259.1"/>
    <property type="molecule type" value="Genomic_DNA"/>
</dbReference>
<name>A0A177CZZ5_9PLEO</name>
<dbReference type="InParanoid" id="A0A177CZZ5"/>
<reference evidence="1 2" key="1">
    <citation type="submission" date="2016-05" db="EMBL/GenBank/DDBJ databases">
        <title>Comparative analysis of secretome profiles of manganese(II)-oxidizing ascomycete fungi.</title>
        <authorList>
            <consortium name="DOE Joint Genome Institute"/>
            <person name="Zeiner C.A."/>
            <person name="Purvine S.O."/>
            <person name="Zink E.M."/>
            <person name="Wu S."/>
            <person name="Pasa-Tolic L."/>
            <person name="Chaput D.L."/>
            <person name="Haridas S."/>
            <person name="Grigoriev I.V."/>
            <person name="Santelli C.M."/>
            <person name="Hansel C.M."/>
        </authorList>
    </citation>
    <scope>NUCLEOTIDE SEQUENCE [LARGE SCALE GENOMIC DNA]</scope>
    <source>
        <strain evidence="1 2">AP3s5-JAC2a</strain>
    </source>
</reference>
<dbReference type="Proteomes" id="UP000077069">
    <property type="component" value="Unassembled WGS sequence"/>
</dbReference>